<organism evidence="1 2">
    <name type="scientific">Gimesia aquarii</name>
    <dbReference type="NCBI Taxonomy" id="2527964"/>
    <lineage>
        <taxon>Bacteria</taxon>
        <taxon>Pseudomonadati</taxon>
        <taxon>Planctomycetota</taxon>
        <taxon>Planctomycetia</taxon>
        <taxon>Planctomycetales</taxon>
        <taxon>Planctomycetaceae</taxon>
        <taxon>Gimesia</taxon>
    </lineage>
</organism>
<reference evidence="1 2" key="1">
    <citation type="submission" date="2019-03" db="EMBL/GenBank/DDBJ databases">
        <title>Deep-cultivation of Planctomycetes and their phenomic and genomic characterization uncovers novel biology.</title>
        <authorList>
            <person name="Wiegand S."/>
            <person name="Jogler M."/>
            <person name="Boedeker C."/>
            <person name="Pinto D."/>
            <person name="Vollmers J."/>
            <person name="Rivas-Marin E."/>
            <person name="Kohn T."/>
            <person name="Peeters S.H."/>
            <person name="Heuer A."/>
            <person name="Rast P."/>
            <person name="Oberbeckmann S."/>
            <person name="Bunk B."/>
            <person name="Jeske O."/>
            <person name="Meyerdierks A."/>
            <person name="Storesund J.E."/>
            <person name="Kallscheuer N."/>
            <person name="Luecker S."/>
            <person name="Lage O.M."/>
            <person name="Pohl T."/>
            <person name="Merkel B.J."/>
            <person name="Hornburger P."/>
            <person name="Mueller R.-W."/>
            <person name="Bruemmer F."/>
            <person name="Labrenz M."/>
            <person name="Spormann A.M."/>
            <person name="Op den Camp H."/>
            <person name="Overmann J."/>
            <person name="Amann R."/>
            <person name="Jetten M.S.M."/>
            <person name="Mascher T."/>
            <person name="Medema M.H."/>
            <person name="Devos D.P."/>
            <person name="Kaster A.-K."/>
            <person name="Ovreas L."/>
            <person name="Rohde M."/>
            <person name="Galperin M.Y."/>
            <person name="Jogler C."/>
        </authorList>
    </citation>
    <scope>NUCLEOTIDE SEQUENCE [LARGE SCALE GENOMIC DNA]</scope>
    <source>
        <strain evidence="1 2">V144</strain>
    </source>
</reference>
<accession>A0A517VTC4</accession>
<evidence type="ECO:0000313" key="2">
    <source>
        <dbReference type="Proteomes" id="UP000318704"/>
    </source>
</evidence>
<evidence type="ECO:0008006" key="3">
    <source>
        <dbReference type="Google" id="ProtNLM"/>
    </source>
</evidence>
<protein>
    <recommendedName>
        <fullName evidence="3">Lipoprotein</fullName>
    </recommendedName>
</protein>
<sequence length="91" mass="10510">MRRIETNKRFNRSFTVCVLVVALLTIVSGCNLVDRFKRKPEPKVISVPDKMVPDMLDQGEPAPYDGWLFSDSLFNEYAPYWQKGPYGSDHK</sequence>
<dbReference type="KEGG" id="gaw:V144x_17100"/>
<dbReference type="RefSeq" id="WP_144984064.1">
    <property type="nucleotide sequence ID" value="NZ_CP037920.1"/>
</dbReference>
<gene>
    <name evidence="1" type="ORF">V144x_17100</name>
</gene>
<proteinExistence type="predicted"/>
<dbReference type="AlphaFoldDB" id="A0A517VTC4"/>
<dbReference type="Proteomes" id="UP000318704">
    <property type="component" value="Chromosome"/>
</dbReference>
<evidence type="ECO:0000313" key="1">
    <source>
        <dbReference type="EMBL" id="QDT96256.1"/>
    </source>
</evidence>
<dbReference type="EMBL" id="CP037920">
    <property type="protein sequence ID" value="QDT96256.1"/>
    <property type="molecule type" value="Genomic_DNA"/>
</dbReference>
<name>A0A517VTC4_9PLAN</name>
<dbReference type="PROSITE" id="PS51257">
    <property type="entry name" value="PROKAR_LIPOPROTEIN"/>
    <property type="match status" value="1"/>
</dbReference>